<gene>
    <name evidence="2" type="ORF">JWS13_04330</name>
</gene>
<keyword evidence="3" id="KW-1185">Reference proteome</keyword>
<geneLocation type="plasmid" evidence="2 3">
    <name>unnamed2</name>
</geneLocation>
<feature type="region of interest" description="Disordered" evidence="1">
    <location>
        <begin position="387"/>
        <end position="418"/>
    </location>
</feature>
<evidence type="ECO:0000313" key="3">
    <source>
        <dbReference type="Proteomes" id="UP000662986"/>
    </source>
</evidence>
<dbReference type="Proteomes" id="UP000662986">
    <property type="component" value="Plasmid unnamed2"/>
</dbReference>
<dbReference type="EMBL" id="CP070617">
    <property type="protein sequence ID" value="QSE87942.1"/>
    <property type="molecule type" value="Genomic_DNA"/>
</dbReference>
<dbReference type="InterPro" id="IPR027417">
    <property type="entry name" value="P-loop_NTPase"/>
</dbReference>
<evidence type="ECO:0008006" key="4">
    <source>
        <dbReference type="Google" id="ProtNLM"/>
    </source>
</evidence>
<keyword evidence="2" id="KW-0614">Plasmid</keyword>
<sequence>MTDSIYPAEPPVDLRSARKITPPPPAAEPEFENPHADEPEVWAPAAGSEPEGSDQDYVWDEGDSDNQQELAPAVAAPAWHEELLPTPPNAETDPARWGRRGWFNTVSGGALKLRPRPEEVLHRRGVAAVGRPLIGDQLIMVANPDGGQAKTVSALMLGNTFATYRRSGPPVVWDNNESEGTLGLRAASAVPATSVWDLLASFGDLAAPHAAASGLSQFLRPQPTGAEVLASDDSADRFDEIEGEDCEKIYSVLRRWRDLVIVDTGNNRRCESWVWTARNAHVLVIPIVYALDATVAVLKMVESLKRLGLEDLVANAIVVGTPNSAGPDPELHDQIHEILSKVGIRNFTDVPFEPAFPRGGRIDYDRLSEETRRAWVRVTAMTATVLAESAHHGTTASTTGDRPATGPLVRDQEQRTGRPARFAELDRHLDRHVEQVYRGPDHGERRHLA</sequence>
<proteinExistence type="predicted"/>
<dbReference type="RefSeq" id="WP_206004702.1">
    <property type="nucleotide sequence ID" value="NZ_CP070617.1"/>
</dbReference>
<evidence type="ECO:0000313" key="2">
    <source>
        <dbReference type="EMBL" id="QSE87942.1"/>
    </source>
</evidence>
<organism evidence="2 3">
    <name type="scientific">Rhodococcus pseudokoreensis</name>
    <dbReference type="NCBI Taxonomy" id="2811421"/>
    <lineage>
        <taxon>Bacteria</taxon>
        <taxon>Bacillati</taxon>
        <taxon>Actinomycetota</taxon>
        <taxon>Actinomycetes</taxon>
        <taxon>Mycobacteriales</taxon>
        <taxon>Nocardiaceae</taxon>
        <taxon>Rhodococcus</taxon>
    </lineage>
</organism>
<accession>A0A974ZS18</accession>
<feature type="compositionally biased region" description="Acidic residues" evidence="1">
    <location>
        <begin position="51"/>
        <end position="66"/>
    </location>
</feature>
<feature type="region of interest" description="Disordered" evidence="1">
    <location>
        <begin position="1"/>
        <end position="68"/>
    </location>
</feature>
<dbReference type="Gene3D" id="3.40.50.300">
    <property type="entry name" value="P-loop containing nucleotide triphosphate hydrolases"/>
    <property type="match status" value="1"/>
</dbReference>
<reference evidence="2 3" key="2">
    <citation type="journal article" date="2022" name="Arch. Microbiol.">
        <title>Rhodococcus pseudokoreensis sp. nov. isolated from the rhizosphere of young M26 apple rootstocks.</title>
        <authorList>
            <person name="Kampfer P."/>
            <person name="Glaeser S.P."/>
            <person name="Blom J."/>
            <person name="Wolf J."/>
            <person name="Benning S."/>
            <person name="Schloter M."/>
            <person name="Neumann-Schaal M."/>
        </authorList>
    </citation>
    <scope>NUCLEOTIDE SEQUENCE [LARGE SCALE GENOMIC DNA]</scope>
    <source>
        <strain evidence="2 3">R79</strain>
    </source>
</reference>
<dbReference type="SUPFAM" id="SSF52540">
    <property type="entry name" value="P-loop containing nucleoside triphosphate hydrolases"/>
    <property type="match status" value="1"/>
</dbReference>
<name>A0A974ZS18_9NOCA</name>
<evidence type="ECO:0000256" key="1">
    <source>
        <dbReference type="SAM" id="MobiDB-lite"/>
    </source>
</evidence>
<protein>
    <recommendedName>
        <fullName evidence="4">MinD-like ATPase involved in chromosome partitioning or flagellar assembly</fullName>
    </recommendedName>
</protein>
<reference evidence="2 3" key="1">
    <citation type="journal article" date="2021" name="Microbiol. Resour. Announc.">
        <title>Complete Genome Sequences of Two Rhodococcus sp. Strains with Large and Linear Chromosomes, Isolated from Apple Rhizosphere.</title>
        <authorList>
            <person name="Benning S."/>
            <person name="Brugnone N."/>
            <person name="Siani R."/>
            <person name="Kublik S."/>
            <person name="Schloter M."/>
            <person name="Rad V."/>
        </authorList>
    </citation>
    <scope>NUCLEOTIDE SEQUENCE [LARGE SCALE GENOMIC DNA]</scope>
    <source>
        <strain evidence="2 3">R79</strain>
    </source>
</reference>